<evidence type="ECO:0000313" key="1">
    <source>
        <dbReference type="EMBL" id="TET48439.1"/>
    </source>
</evidence>
<accession>A0A523V148</accession>
<dbReference type="GO" id="GO:0016491">
    <property type="term" value="F:oxidoreductase activity"/>
    <property type="evidence" value="ECO:0007669"/>
    <property type="project" value="TreeGrafter"/>
</dbReference>
<comment type="caution">
    <text evidence="1">The sequence shown here is derived from an EMBL/GenBank/DDBJ whole genome shotgun (WGS) entry which is preliminary data.</text>
</comment>
<protein>
    <submittedName>
        <fullName evidence="1">HEAT repeat domain-containing protein</fullName>
    </submittedName>
</protein>
<dbReference type="PANTHER" id="PTHR12697">
    <property type="entry name" value="PBS LYASE HEAT-LIKE PROTEIN"/>
    <property type="match status" value="1"/>
</dbReference>
<dbReference type="InterPro" id="IPR016024">
    <property type="entry name" value="ARM-type_fold"/>
</dbReference>
<dbReference type="AlphaFoldDB" id="A0A523V148"/>
<dbReference type="Pfam" id="PF13646">
    <property type="entry name" value="HEAT_2"/>
    <property type="match status" value="2"/>
</dbReference>
<dbReference type="Gene3D" id="1.25.10.10">
    <property type="entry name" value="Leucine-rich Repeat Variant"/>
    <property type="match status" value="2"/>
</dbReference>
<gene>
    <name evidence="1" type="ORF">E3J59_00570</name>
</gene>
<dbReference type="InterPro" id="IPR004155">
    <property type="entry name" value="PBS_lyase_HEAT"/>
</dbReference>
<evidence type="ECO:0000313" key="2">
    <source>
        <dbReference type="Proteomes" id="UP000320679"/>
    </source>
</evidence>
<dbReference type="Proteomes" id="UP000320679">
    <property type="component" value="Unassembled WGS sequence"/>
</dbReference>
<dbReference type="EMBL" id="SOJK01000024">
    <property type="protein sequence ID" value="TET48439.1"/>
    <property type="molecule type" value="Genomic_DNA"/>
</dbReference>
<dbReference type="PANTHER" id="PTHR12697:SF5">
    <property type="entry name" value="DEOXYHYPUSINE HYDROXYLASE"/>
    <property type="match status" value="1"/>
</dbReference>
<feature type="non-terminal residue" evidence="1">
    <location>
        <position position="1"/>
    </location>
</feature>
<sequence>FMEKYLETLKGEDFQNLTYLLKKMGLFDYNLKRLNSKKKWHKIYAAFFLGLMRDKETVPGLQKTLKDKNYLVSFACATALAKIGEKQHLPETLSLLTKREDLGPDKAAEILLEFGDGICGQLNLLLDKEDLHRKWKYLIVDLLGYWQYLESRPTLLRLLNTSRDSEMKIRSIKALGEMSYIEGAPALAAYLDDENWLIRSETAKALGKIGASEYSDKMVKSLSDKNWWVRYNAAQALASFGEEGITLLEKLAKQEKDSEVQLISTHILSEIELLGREVR</sequence>
<dbReference type="SUPFAM" id="SSF48371">
    <property type="entry name" value="ARM repeat"/>
    <property type="match status" value="1"/>
</dbReference>
<dbReference type="InterPro" id="IPR011989">
    <property type="entry name" value="ARM-like"/>
</dbReference>
<proteinExistence type="predicted"/>
<dbReference type="SMART" id="SM00567">
    <property type="entry name" value="EZ_HEAT"/>
    <property type="match status" value="4"/>
</dbReference>
<name>A0A523V148_UNCAE</name>
<organism evidence="1 2">
    <name type="scientific">Aerophobetes bacterium</name>
    <dbReference type="NCBI Taxonomy" id="2030807"/>
    <lineage>
        <taxon>Bacteria</taxon>
        <taxon>Candidatus Aerophobota</taxon>
    </lineage>
</organism>
<reference evidence="1 2" key="1">
    <citation type="submission" date="2019-03" db="EMBL/GenBank/DDBJ databases">
        <title>Metabolic potential of uncultured bacteria and archaea associated with petroleum seepage in deep-sea sediments.</title>
        <authorList>
            <person name="Dong X."/>
            <person name="Hubert C."/>
        </authorList>
    </citation>
    <scope>NUCLEOTIDE SEQUENCE [LARGE SCALE GENOMIC DNA]</scope>
    <source>
        <strain evidence="1">E29_bin78</strain>
    </source>
</reference>